<evidence type="ECO:0000313" key="1">
    <source>
        <dbReference type="EMBL" id="KAJ9557449.1"/>
    </source>
</evidence>
<dbReference type="Proteomes" id="UP001172457">
    <property type="component" value="Chromosome 3"/>
</dbReference>
<name>A0AA38WPQ1_9ASTR</name>
<dbReference type="EMBL" id="JARYMX010000003">
    <property type="protein sequence ID" value="KAJ9557449.1"/>
    <property type="molecule type" value="Genomic_DNA"/>
</dbReference>
<organism evidence="1 2">
    <name type="scientific">Centaurea solstitialis</name>
    <name type="common">yellow star-thistle</name>
    <dbReference type="NCBI Taxonomy" id="347529"/>
    <lineage>
        <taxon>Eukaryota</taxon>
        <taxon>Viridiplantae</taxon>
        <taxon>Streptophyta</taxon>
        <taxon>Embryophyta</taxon>
        <taxon>Tracheophyta</taxon>
        <taxon>Spermatophyta</taxon>
        <taxon>Magnoliopsida</taxon>
        <taxon>eudicotyledons</taxon>
        <taxon>Gunneridae</taxon>
        <taxon>Pentapetalae</taxon>
        <taxon>asterids</taxon>
        <taxon>campanulids</taxon>
        <taxon>Asterales</taxon>
        <taxon>Asteraceae</taxon>
        <taxon>Carduoideae</taxon>
        <taxon>Cardueae</taxon>
        <taxon>Centaureinae</taxon>
        <taxon>Centaurea</taxon>
    </lineage>
</organism>
<keyword evidence="2" id="KW-1185">Reference proteome</keyword>
<protein>
    <recommendedName>
        <fullName evidence="3">Reverse transcriptase zinc-binding domain-containing protein</fullName>
    </recommendedName>
</protein>
<comment type="caution">
    <text evidence="1">The sequence shown here is derived from an EMBL/GenBank/DDBJ whole genome shotgun (WGS) entry which is preliminary data.</text>
</comment>
<proteinExistence type="predicted"/>
<evidence type="ECO:0008006" key="3">
    <source>
        <dbReference type="Google" id="ProtNLM"/>
    </source>
</evidence>
<reference evidence="1" key="1">
    <citation type="submission" date="2023-03" db="EMBL/GenBank/DDBJ databases">
        <title>Chromosome-scale reference genome and RAD-based genetic map of yellow starthistle (Centaurea solstitialis) reveal putative structural variation and QTLs associated with invader traits.</title>
        <authorList>
            <person name="Reatini B."/>
            <person name="Cang F.A."/>
            <person name="Jiang Q."/>
            <person name="Mckibben M.T.W."/>
            <person name="Barker M.S."/>
            <person name="Rieseberg L.H."/>
            <person name="Dlugosch K.M."/>
        </authorList>
    </citation>
    <scope>NUCLEOTIDE SEQUENCE</scope>
    <source>
        <strain evidence="1">CAN-66</strain>
        <tissue evidence="1">Leaf</tissue>
    </source>
</reference>
<dbReference type="AlphaFoldDB" id="A0AA38WPQ1"/>
<sequence>MPIKATLHLNIHNHLILKRSDHLVFVSSIPYDVVLNGRELDAKGIGFSDSFGKQLGNGKDIQFWEDRWRIELLFKKWVWKWEWCREPRCWEIGELDELLREITRFIHKEGEKDREIWRLDSQEGFTVKKIKEFNRDNEGLDGRKFCSNSVVKFRFEKNVHVDSQPAQSWTKWESDSCLCPRCGEEVKTVKHALVTCNDKGIRRWELWYELWYGGAHLHFVGGTGSGGYPTINGSTKMRTGTGLDQFRILGTRDEWKADVALMWQLKPLGCSGSTVDGLSRFITLPSSPQIIDMYIIMCI</sequence>
<accession>A0AA38WPQ1</accession>
<gene>
    <name evidence="1" type="ORF">OSB04_012063</name>
</gene>
<evidence type="ECO:0000313" key="2">
    <source>
        <dbReference type="Proteomes" id="UP001172457"/>
    </source>
</evidence>